<evidence type="ECO:0000259" key="5">
    <source>
        <dbReference type="Pfam" id="PF08245"/>
    </source>
</evidence>
<dbReference type="EMBL" id="DQVE01000038">
    <property type="protein sequence ID" value="HIP98427.1"/>
    <property type="molecule type" value="Genomic_DNA"/>
</dbReference>
<feature type="non-terminal residue" evidence="6">
    <location>
        <position position="1"/>
    </location>
</feature>
<sequence>DFWVFEVGTDRRGNIKKLTEILNPTFAVLTSVSPSHLEGLRNFENLLCAKGEIFLQRSVKKAVLPSNLLKFYKILVTEKKFITFGENEIKAKSYRFLKDGKTLIEFPEFKVAVPLLGKGVVKAVETAVAVLKLLGFNPKEFTNLFETFRGEWGRMQPILGEGFLIIADFYNANPLSVKLAMETLCRVEGYNKRIAILGDMLELGEEEIVHHERLGEFINTLPLDEVYLYGKLTEFTCKKVTKRCFHFKSSEQLEEFLKKKHPQRGTVYLIKGSRAMAMERFAKVLLDSLTQK</sequence>
<organism evidence="6 7">
    <name type="scientific">Aquifex aeolicus</name>
    <dbReference type="NCBI Taxonomy" id="63363"/>
    <lineage>
        <taxon>Bacteria</taxon>
        <taxon>Pseudomonadati</taxon>
        <taxon>Aquificota</taxon>
        <taxon>Aquificia</taxon>
        <taxon>Aquificales</taxon>
        <taxon>Aquificaceae</taxon>
        <taxon>Aquifex</taxon>
    </lineage>
</organism>
<dbReference type="InterPro" id="IPR036565">
    <property type="entry name" value="Mur-like_cat_sf"/>
</dbReference>
<dbReference type="InterPro" id="IPR004101">
    <property type="entry name" value="Mur_ligase_C"/>
</dbReference>
<dbReference type="Proteomes" id="UP000606463">
    <property type="component" value="Unassembled WGS sequence"/>
</dbReference>
<dbReference type="GO" id="GO:0016881">
    <property type="term" value="F:acid-amino acid ligase activity"/>
    <property type="evidence" value="ECO:0007669"/>
    <property type="project" value="InterPro"/>
</dbReference>
<dbReference type="InterPro" id="IPR013221">
    <property type="entry name" value="Mur_ligase_cen"/>
</dbReference>
<evidence type="ECO:0000256" key="2">
    <source>
        <dbReference type="ARBA" id="ARBA00022741"/>
    </source>
</evidence>
<dbReference type="Pfam" id="PF08245">
    <property type="entry name" value="Mur_ligase_M"/>
    <property type="match status" value="1"/>
</dbReference>
<evidence type="ECO:0000313" key="6">
    <source>
        <dbReference type="EMBL" id="HIP98427.1"/>
    </source>
</evidence>
<evidence type="ECO:0000256" key="3">
    <source>
        <dbReference type="ARBA" id="ARBA00022840"/>
    </source>
</evidence>
<keyword evidence="1 6" id="KW-0436">Ligase</keyword>
<dbReference type="AlphaFoldDB" id="A0A9D0YPH2"/>
<proteinExistence type="predicted"/>
<comment type="caution">
    <text evidence="6">The sequence shown here is derived from an EMBL/GenBank/DDBJ whole genome shotgun (WGS) entry which is preliminary data.</text>
</comment>
<dbReference type="PANTHER" id="PTHR43024">
    <property type="entry name" value="UDP-N-ACETYLMURAMOYL-TRIPEPTIDE--D-ALANYL-D-ALANINE LIGASE"/>
    <property type="match status" value="1"/>
</dbReference>
<feature type="domain" description="Mur ligase central" evidence="5">
    <location>
        <begin position="1"/>
        <end position="130"/>
    </location>
</feature>
<evidence type="ECO:0000259" key="4">
    <source>
        <dbReference type="Pfam" id="PF02875"/>
    </source>
</evidence>
<keyword evidence="2" id="KW-0547">Nucleotide-binding</keyword>
<name>A0A9D0YPH2_AQUAO</name>
<dbReference type="Gene3D" id="3.40.1190.10">
    <property type="entry name" value="Mur-like, catalytic domain"/>
    <property type="match status" value="1"/>
</dbReference>
<dbReference type="Gene3D" id="3.90.190.20">
    <property type="entry name" value="Mur ligase, C-terminal domain"/>
    <property type="match status" value="1"/>
</dbReference>
<accession>A0A9D0YPH2</accession>
<dbReference type="SUPFAM" id="SSF53623">
    <property type="entry name" value="MurD-like peptide ligases, catalytic domain"/>
    <property type="match status" value="1"/>
</dbReference>
<dbReference type="SUPFAM" id="SSF53244">
    <property type="entry name" value="MurD-like peptide ligases, peptide-binding domain"/>
    <property type="match status" value="1"/>
</dbReference>
<dbReference type="GO" id="GO:0005524">
    <property type="term" value="F:ATP binding"/>
    <property type="evidence" value="ECO:0007669"/>
    <property type="project" value="UniProtKB-KW"/>
</dbReference>
<keyword evidence="3" id="KW-0067">ATP-binding</keyword>
<dbReference type="Pfam" id="PF02875">
    <property type="entry name" value="Mur_ligase_C"/>
    <property type="match status" value="1"/>
</dbReference>
<protein>
    <submittedName>
        <fullName evidence="6">UDP-N-acetylmuramoyl-tripeptide--D-alanyl-D-alanine ligase</fullName>
    </submittedName>
</protein>
<gene>
    <name evidence="6" type="ORF">EYH37_03585</name>
</gene>
<dbReference type="InterPro" id="IPR051046">
    <property type="entry name" value="MurCDEF_CellWall_CoF430Synth"/>
</dbReference>
<reference evidence="6" key="1">
    <citation type="journal article" date="2020" name="ISME J.">
        <title>Gammaproteobacteria mediating utilization of methyl-, sulfur- and petroleum organic compounds in deep ocean hydrothermal plumes.</title>
        <authorList>
            <person name="Zhou Z."/>
            <person name="Liu Y."/>
            <person name="Pan J."/>
            <person name="Cron B.R."/>
            <person name="Toner B.M."/>
            <person name="Anantharaman K."/>
            <person name="Breier J.A."/>
            <person name="Dick G.J."/>
            <person name="Li M."/>
        </authorList>
    </citation>
    <scope>NUCLEOTIDE SEQUENCE</scope>
    <source>
        <strain evidence="6">SZUA-1501</strain>
    </source>
</reference>
<dbReference type="PANTHER" id="PTHR43024:SF1">
    <property type="entry name" value="UDP-N-ACETYLMURAMOYL-TRIPEPTIDE--D-ALANYL-D-ALANINE LIGASE"/>
    <property type="match status" value="1"/>
</dbReference>
<evidence type="ECO:0000313" key="7">
    <source>
        <dbReference type="Proteomes" id="UP000606463"/>
    </source>
</evidence>
<evidence type="ECO:0000256" key="1">
    <source>
        <dbReference type="ARBA" id="ARBA00022598"/>
    </source>
</evidence>
<dbReference type="InterPro" id="IPR036615">
    <property type="entry name" value="Mur_ligase_C_dom_sf"/>
</dbReference>
<feature type="domain" description="Mur ligase C-terminal" evidence="4">
    <location>
        <begin position="153"/>
        <end position="274"/>
    </location>
</feature>